<proteinExistence type="predicted"/>
<keyword evidence="3" id="KW-1185">Reference proteome</keyword>
<reference evidence="2 3" key="1">
    <citation type="submission" date="2023-02" db="EMBL/GenBank/DDBJ databases">
        <title>LHISI_Scaffold_Assembly.</title>
        <authorList>
            <person name="Stuart O.P."/>
            <person name="Cleave R."/>
            <person name="Magrath M.J.L."/>
            <person name="Mikheyev A.S."/>
        </authorList>
    </citation>
    <scope>NUCLEOTIDE SEQUENCE [LARGE SCALE GENOMIC DNA]</scope>
    <source>
        <strain evidence="2">Daus_M_001</strain>
        <tissue evidence="2">Leg muscle</tissue>
    </source>
</reference>
<accession>A0ABQ9H8L4</accession>
<gene>
    <name evidence="2" type="ORF">PR048_017051</name>
</gene>
<feature type="region of interest" description="Disordered" evidence="1">
    <location>
        <begin position="1"/>
        <end position="20"/>
    </location>
</feature>
<evidence type="ECO:0000313" key="2">
    <source>
        <dbReference type="EMBL" id="KAJ8880581.1"/>
    </source>
</evidence>
<evidence type="ECO:0000256" key="1">
    <source>
        <dbReference type="SAM" id="MobiDB-lite"/>
    </source>
</evidence>
<protein>
    <submittedName>
        <fullName evidence="2">Uncharacterized protein</fullName>
    </submittedName>
</protein>
<feature type="compositionally biased region" description="Basic and acidic residues" evidence="1">
    <location>
        <begin position="1"/>
        <end position="12"/>
    </location>
</feature>
<sequence>MCDGYRTEEGRSSDGANRDIQNCKRGRNFSRVSPTGRCFTAAEGSNARQIADTWRITCRPLSYLADLKSDSGVEQWQNAYNRDQGVPRESKFVAGRSRIISSPLSPASANWDIFPQPPRFPWKYRYSCGTHHMGEGNAQKCPTWGYFALPTPQEFLPLVLSLSSRDARPYDPTPFRLSPPPPNRPCSFPDSCRTMPLVGGFSRGSPVSPAPSYRCRSIFTSLTLIGSQDLAVKSRPNLFSHSIKLLRGPGLIPDGYAPWIFECGNPAGQCRWSAGFSRGYPLSPAFSFRRCSILTSLHPH</sequence>
<evidence type="ECO:0000313" key="3">
    <source>
        <dbReference type="Proteomes" id="UP001159363"/>
    </source>
</evidence>
<name>A0ABQ9H8L4_9NEOP</name>
<comment type="caution">
    <text evidence="2">The sequence shown here is derived from an EMBL/GenBank/DDBJ whole genome shotgun (WGS) entry which is preliminary data.</text>
</comment>
<dbReference type="EMBL" id="JARBHB010000006">
    <property type="protein sequence ID" value="KAJ8880581.1"/>
    <property type="molecule type" value="Genomic_DNA"/>
</dbReference>
<dbReference type="Proteomes" id="UP001159363">
    <property type="component" value="Chromosome 5"/>
</dbReference>
<organism evidence="2 3">
    <name type="scientific">Dryococelus australis</name>
    <dbReference type="NCBI Taxonomy" id="614101"/>
    <lineage>
        <taxon>Eukaryota</taxon>
        <taxon>Metazoa</taxon>
        <taxon>Ecdysozoa</taxon>
        <taxon>Arthropoda</taxon>
        <taxon>Hexapoda</taxon>
        <taxon>Insecta</taxon>
        <taxon>Pterygota</taxon>
        <taxon>Neoptera</taxon>
        <taxon>Polyneoptera</taxon>
        <taxon>Phasmatodea</taxon>
        <taxon>Verophasmatodea</taxon>
        <taxon>Anareolatae</taxon>
        <taxon>Phasmatidae</taxon>
        <taxon>Eurycanthinae</taxon>
        <taxon>Dryococelus</taxon>
    </lineage>
</organism>